<dbReference type="EMBL" id="PKMF04000110">
    <property type="protein sequence ID" value="KAK7849636.1"/>
    <property type="molecule type" value="Genomic_DNA"/>
</dbReference>
<sequence>LSLCNVKLTSCKETWLWEGERLGLLNITVGCIVSSAIALNLLSSGKISLPRSGLSFRLNSEHLSASLAKHKSQLDLATESRCTSGSGLDWCRNSKPVPISAAILNLSCQERGGEPPRQKRRSAILLAASAASMAALDLAFSFSASANAASSANCASCSLRSSSNFQRCSSTACYADHIRAS</sequence>
<organism evidence="1 2">
    <name type="scientific">Quercus suber</name>
    <name type="common">Cork oak</name>
    <dbReference type="NCBI Taxonomy" id="58331"/>
    <lineage>
        <taxon>Eukaryota</taxon>
        <taxon>Viridiplantae</taxon>
        <taxon>Streptophyta</taxon>
        <taxon>Embryophyta</taxon>
        <taxon>Tracheophyta</taxon>
        <taxon>Spermatophyta</taxon>
        <taxon>Magnoliopsida</taxon>
        <taxon>eudicotyledons</taxon>
        <taxon>Gunneridae</taxon>
        <taxon>Pentapetalae</taxon>
        <taxon>rosids</taxon>
        <taxon>fabids</taxon>
        <taxon>Fagales</taxon>
        <taxon>Fagaceae</taxon>
        <taxon>Quercus</taxon>
    </lineage>
</organism>
<gene>
    <name evidence="1" type="ORF">CFP56_002535</name>
</gene>
<proteinExistence type="predicted"/>
<name>A0AAW0LH17_QUESU</name>
<dbReference type="AlphaFoldDB" id="A0AAW0LH17"/>
<evidence type="ECO:0000313" key="2">
    <source>
        <dbReference type="Proteomes" id="UP000237347"/>
    </source>
</evidence>
<keyword evidence="2" id="KW-1185">Reference proteome</keyword>
<reference evidence="1 2" key="1">
    <citation type="journal article" date="2018" name="Sci. Data">
        <title>The draft genome sequence of cork oak.</title>
        <authorList>
            <person name="Ramos A.M."/>
            <person name="Usie A."/>
            <person name="Barbosa P."/>
            <person name="Barros P.M."/>
            <person name="Capote T."/>
            <person name="Chaves I."/>
            <person name="Simoes F."/>
            <person name="Abreu I."/>
            <person name="Carrasquinho I."/>
            <person name="Faro C."/>
            <person name="Guimaraes J.B."/>
            <person name="Mendonca D."/>
            <person name="Nobrega F."/>
            <person name="Rodrigues L."/>
            <person name="Saibo N.J.M."/>
            <person name="Varela M.C."/>
            <person name="Egas C."/>
            <person name="Matos J."/>
            <person name="Miguel C.M."/>
            <person name="Oliveira M.M."/>
            <person name="Ricardo C.P."/>
            <person name="Goncalves S."/>
        </authorList>
    </citation>
    <scope>NUCLEOTIDE SEQUENCE [LARGE SCALE GENOMIC DNA]</scope>
    <source>
        <strain evidence="2">cv. HL8</strain>
    </source>
</reference>
<protein>
    <submittedName>
        <fullName evidence="1">Uncharacterized protein</fullName>
    </submittedName>
</protein>
<comment type="caution">
    <text evidence="1">The sequence shown here is derived from an EMBL/GenBank/DDBJ whole genome shotgun (WGS) entry which is preliminary data.</text>
</comment>
<accession>A0AAW0LH17</accession>
<evidence type="ECO:0000313" key="1">
    <source>
        <dbReference type="EMBL" id="KAK7849636.1"/>
    </source>
</evidence>
<feature type="non-terminal residue" evidence="1">
    <location>
        <position position="1"/>
    </location>
</feature>
<dbReference type="Proteomes" id="UP000237347">
    <property type="component" value="Unassembled WGS sequence"/>
</dbReference>